<dbReference type="PANTHER" id="PTHR40763">
    <property type="entry name" value="MEMBRANE PROTEIN-RELATED"/>
    <property type="match status" value="1"/>
</dbReference>
<dbReference type="OrthoDB" id="3428481at2"/>
<comment type="caution">
    <text evidence="2">The sequence shown here is derived from an EMBL/GenBank/DDBJ whole genome shotgun (WGS) entry which is preliminary data.</text>
</comment>
<protein>
    <submittedName>
        <fullName evidence="2">Uncharacterized protein DUF1707</fullName>
    </submittedName>
</protein>
<organism evidence="2 3">
    <name type="scientific">Pseudosporangium ferrugineum</name>
    <dbReference type="NCBI Taxonomy" id="439699"/>
    <lineage>
        <taxon>Bacteria</taxon>
        <taxon>Bacillati</taxon>
        <taxon>Actinomycetota</taxon>
        <taxon>Actinomycetes</taxon>
        <taxon>Micromonosporales</taxon>
        <taxon>Micromonosporaceae</taxon>
        <taxon>Pseudosporangium</taxon>
    </lineage>
</organism>
<dbReference type="RefSeq" id="WP_106125289.1">
    <property type="nucleotide sequence ID" value="NZ_PVZG01000002.1"/>
</dbReference>
<reference evidence="2 3" key="1">
    <citation type="submission" date="2018-03" db="EMBL/GenBank/DDBJ databases">
        <title>Genomic Encyclopedia of Archaeal and Bacterial Type Strains, Phase II (KMG-II): from individual species to whole genera.</title>
        <authorList>
            <person name="Goeker M."/>
        </authorList>
    </citation>
    <scope>NUCLEOTIDE SEQUENCE [LARGE SCALE GENOMIC DNA]</scope>
    <source>
        <strain evidence="2 3">DSM 45348</strain>
    </source>
</reference>
<dbReference type="AlphaFoldDB" id="A0A2T0SF79"/>
<accession>A0A2T0SF79</accession>
<sequence length="194" mass="20778">MSGDIAPSNRTVRISDAEREQVIARLSAAVAEGRLTMSEFEERVDGVVRARTHGDVEPFVADLPAAAPAVTPADVVELRSDAGHLKRTGRWSVPRRLVVRSMAGMVKLDLRHAVIPHPVVEIALSTQAGSTTIVLPRGATADIDGVTLSAGSASLKVPSIPEPGSTSPHFVITGSAAAGSLLVRYERRFWRWTW</sequence>
<evidence type="ECO:0000313" key="3">
    <source>
        <dbReference type="Proteomes" id="UP000239209"/>
    </source>
</evidence>
<proteinExistence type="predicted"/>
<gene>
    <name evidence="2" type="ORF">CLV70_102283</name>
</gene>
<name>A0A2T0SF79_9ACTN</name>
<evidence type="ECO:0000313" key="2">
    <source>
        <dbReference type="EMBL" id="PRY32072.1"/>
    </source>
</evidence>
<dbReference type="EMBL" id="PVZG01000002">
    <property type="protein sequence ID" value="PRY32072.1"/>
    <property type="molecule type" value="Genomic_DNA"/>
</dbReference>
<dbReference type="InterPro" id="IPR012551">
    <property type="entry name" value="DUF1707_SHOCT-like"/>
</dbReference>
<evidence type="ECO:0000259" key="1">
    <source>
        <dbReference type="Pfam" id="PF08044"/>
    </source>
</evidence>
<dbReference type="Pfam" id="PF08044">
    <property type="entry name" value="DUF1707"/>
    <property type="match status" value="1"/>
</dbReference>
<keyword evidence="3" id="KW-1185">Reference proteome</keyword>
<feature type="domain" description="DUF1707" evidence="1">
    <location>
        <begin position="12"/>
        <end position="64"/>
    </location>
</feature>
<dbReference type="Proteomes" id="UP000239209">
    <property type="component" value="Unassembled WGS sequence"/>
</dbReference>
<dbReference type="PANTHER" id="PTHR40763:SF5">
    <property type="entry name" value="MEMBRANE PROTEIN"/>
    <property type="match status" value="1"/>
</dbReference>